<protein>
    <recommendedName>
        <fullName evidence="12">Cellulose synthase-like protein H1</fullName>
    </recommendedName>
</protein>
<keyword evidence="4 9" id="KW-0812">Transmembrane</keyword>
<feature type="transmembrane region" description="Helical" evidence="9">
    <location>
        <begin position="234"/>
        <end position="252"/>
    </location>
</feature>
<evidence type="ECO:0000256" key="9">
    <source>
        <dbReference type="SAM" id="Phobius"/>
    </source>
</evidence>
<feature type="transmembrane region" description="Helical" evidence="9">
    <location>
        <begin position="106"/>
        <end position="124"/>
    </location>
</feature>
<evidence type="ECO:0000256" key="5">
    <source>
        <dbReference type="ARBA" id="ARBA00022989"/>
    </source>
</evidence>
<gene>
    <name evidence="10" type="ORF">VitviT2T_017797</name>
</gene>
<evidence type="ECO:0000256" key="8">
    <source>
        <dbReference type="SAM" id="Coils"/>
    </source>
</evidence>
<evidence type="ECO:0000256" key="7">
    <source>
        <dbReference type="ARBA" id="ARBA00023316"/>
    </source>
</evidence>
<keyword evidence="7" id="KW-0961">Cell wall biogenesis/degradation</keyword>
<organism evidence="10 11">
    <name type="scientific">Vitis vinifera</name>
    <name type="common">Grape</name>
    <dbReference type="NCBI Taxonomy" id="29760"/>
    <lineage>
        <taxon>Eukaryota</taxon>
        <taxon>Viridiplantae</taxon>
        <taxon>Streptophyta</taxon>
        <taxon>Embryophyta</taxon>
        <taxon>Tracheophyta</taxon>
        <taxon>Spermatophyta</taxon>
        <taxon>Magnoliopsida</taxon>
        <taxon>eudicotyledons</taxon>
        <taxon>Gunneridae</taxon>
        <taxon>Pentapetalae</taxon>
        <taxon>rosids</taxon>
        <taxon>Vitales</taxon>
        <taxon>Vitaceae</taxon>
        <taxon>Viteae</taxon>
        <taxon>Vitis</taxon>
    </lineage>
</organism>
<feature type="transmembrane region" description="Helical" evidence="9">
    <location>
        <begin position="199"/>
        <end position="222"/>
    </location>
</feature>
<reference evidence="10 11" key="1">
    <citation type="journal article" date="2023" name="Hortic Res">
        <title>The complete reference genome for grapevine (Vitis vinifera L.) genetics and breeding.</title>
        <authorList>
            <person name="Shi X."/>
            <person name="Cao S."/>
            <person name="Wang X."/>
            <person name="Huang S."/>
            <person name="Wang Y."/>
            <person name="Liu Z."/>
            <person name="Liu W."/>
            <person name="Leng X."/>
            <person name="Peng Y."/>
            <person name="Wang N."/>
            <person name="Wang Y."/>
            <person name="Ma Z."/>
            <person name="Xu X."/>
            <person name="Zhang F."/>
            <person name="Xue H."/>
            <person name="Zhong H."/>
            <person name="Wang Y."/>
            <person name="Zhang K."/>
            <person name="Velt A."/>
            <person name="Avia K."/>
            <person name="Holtgrawe D."/>
            <person name="Grimplet J."/>
            <person name="Matus J.T."/>
            <person name="Ware D."/>
            <person name="Wu X."/>
            <person name="Wang H."/>
            <person name="Liu C."/>
            <person name="Fang Y."/>
            <person name="Rustenholz C."/>
            <person name="Cheng Z."/>
            <person name="Xiao H."/>
            <person name="Zhou Y."/>
        </authorList>
    </citation>
    <scope>NUCLEOTIDE SEQUENCE [LARGE SCALE GENOMIC DNA]</scope>
    <source>
        <strain evidence="11">cv. Pinot noir / PN40024</strain>
        <tissue evidence="10">Leaf</tissue>
    </source>
</reference>
<feature type="coiled-coil region" evidence="8">
    <location>
        <begin position="713"/>
        <end position="747"/>
    </location>
</feature>
<dbReference type="EMBL" id="CP126659">
    <property type="protein sequence ID" value="WJZ99346.1"/>
    <property type="molecule type" value="Genomic_DNA"/>
</dbReference>
<feature type="transmembrane region" description="Helical" evidence="9">
    <location>
        <begin position="1108"/>
        <end position="1129"/>
    </location>
</feature>
<evidence type="ECO:0000256" key="6">
    <source>
        <dbReference type="ARBA" id="ARBA00023136"/>
    </source>
</evidence>
<evidence type="ECO:0000256" key="3">
    <source>
        <dbReference type="ARBA" id="ARBA00022679"/>
    </source>
</evidence>
<sequence length="1135" mass="127455">MRIQARGWKSTDCRPDPPAFLGCAPSGGPAALTQQKRWATGLLEILFSKNSPFIAAFTAKLQFRQCLAYLWFISWALRSIPELCYLALPAYCIMAGSHFLPKVQEPAVLIPISLFVSYNFYTLFEYYGAGFSIRACWNNLRMGRITAVTAWLFGFFSVILKLLGLSETVFEVTKKDQSTTPGEGSDKDAGRFTFDGSLIFVPATTLLLVHLMALVTALLGLFDHVGIESRIGEIICSVWVVLCFSPFLKGLFGKGKYGIPTSSISKSVALALLFLACTTTRELMSFLQWTCLWQLQTPCWNPLSSTILSLLAVYYPDNKLSFYVSNDGASPLTFFVLLEASKFAKLWVPFCKYGIQTRAPFRYFSSELASSHDNSMGFLQEYKKIKERYKELTRKIEDATLNSKPYELGTAEFVAFSNVERRNHPTIIKVILLNKESRSEGLPHLVYVSREKHPNHPHHYKASAMNVLTRVSGVMTNAPFMMNVDCDMYANNPQIFHHEMCLLLGSKNEQECGFVQTPQLFYDGLKDDLFGNQLVVWYKYMGSGIAGLQGPMYSGTGCFHRRKVIYGLWQDGRMEIKGRSGKLTDHEGLQKTFGNSKEFTRTAVKILSGLSGNLNRVDELPPVDMFVTTTDPMLEPPIITVNTVLSLLAVDYPANKLSCYVSDDGASPLTFYALLEASKFSKLWVPFCKKYGIQTRAPFRYFSSELVSSNDNSMEFLQEYRKMKERYEELRQKIEDATLKSMSYELSSAEFVAFSNVERENHPTIIKVILENKETRPDGLPHLVYVSREKHPRHPHHYKAGAMNVLTRVSGVMTNAPFMLNVDCDMYAKTSRKLTDERLEKTFGNSKEFTTTAARILSGLSGISHCPYDLLNRVEAAQQVATCSYEYGTSWGTKIGWLYGTTAEDILTGMRIHAKGWRSTYCQRDPPAFLGCVPSGGPVSLTQRKRWATGLLEVQFSKNSPFIATLTAKLQFRQCLAYMWILSRGRRSIPELGYIALPAYCIMARSHFLPKLLGLSKTIFEVTKKDQSTTPVEDNDKDAGRFTFDESLIFVLATTLALLHLVALVAASIGPSHVGIESRIGEVICSVWLVLCFFPFLTGLFGKGKYGIPTSTICKSAALALLFLACIITRERKSF</sequence>
<proteinExistence type="predicted"/>
<feature type="transmembrane region" description="Helical" evidence="9">
    <location>
        <begin position="1048"/>
        <end position="1071"/>
    </location>
</feature>
<keyword evidence="11" id="KW-1185">Reference proteome</keyword>
<dbReference type="Proteomes" id="UP001227230">
    <property type="component" value="Chromosome 12"/>
</dbReference>
<dbReference type="SUPFAM" id="SSF53448">
    <property type="entry name" value="Nucleotide-diphospho-sugar transferases"/>
    <property type="match status" value="1"/>
</dbReference>
<dbReference type="Pfam" id="PF03552">
    <property type="entry name" value="Cellulose_synt"/>
    <property type="match status" value="3"/>
</dbReference>
<comment type="subcellular location">
    <subcellularLocation>
        <location evidence="1">Endomembrane system</location>
        <topology evidence="1">Multi-pass membrane protein</topology>
    </subcellularLocation>
</comment>
<dbReference type="Gene3D" id="3.90.550.10">
    <property type="entry name" value="Spore Coat Polysaccharide Biosynthesis Protein SpsA, Chain A"/>
    <property type="match status" value="1"/>
</dbReference>
<evidence type="ECO:0000256" key="1">
    <source>
        <dbReference type="ARBA" id="ARBA00004127"/>
    </source>
</evidence>
<keyword evidence="8" id="KW-0175">Coiled coil</keyword>
<feature type="transmembrane region" description="Helical" evidence="9">
    <location>
        <begin position="145"/>
        <end position="164"/>
    </location>
</feature>
<dbReference type="InterPro" id="IPR005150">
    <property type="entry name" value="Cellulose_synth"/>
</dbReference>
<evidence type="ECO:0000256" key="2">
    <source>
        <dbReference type="ARBA" id="ARBA00022676"/>
    </source>
</evidence>
<keyword evidence="5 9" id="KW-1133">Transmembrane helix</keyword>
<accession>A0ABY9CVY9</accession>
<evidence type="ECO:0000313" key="10">
    <source>
        <dbReference type="EMBL" id="WJZ99346.1"/>
    </source>
</evidence>
<name>A0ABY9CVY9_VITVI</name>
<evidence type="ECO:0008006" key="12">
    <source>
        <dbReference type="Google" id="ProtNLM"/>
    </source>
</evidence>
<feature type="transmembrane region" description="Helical" evidence="9">
    <location>
        <begin position="1083"/>
        <end position="1102"/>
    </location>
</feature>
<keyword evidence="6 9" id="KW-0472">Membrane</keyword>
<evidence type="ECO:0000313" key="11">
    <source>
        <dbReference type="Proteomes" id="UP001227230"/>
    </source>
</evidence>
<dbReference type="PANTHER" id="PTHR13301">
    <property type="entry name" value="X-BOX TRANSCRIPTION FACTOR-RELATED"/>
    <property type="match status" value="1"/>
</dbReference>
<evidence type="ECO:0000256" key="4">
    <source>
        <dbReference type="ARBA" id="ARBA00022692"/>
    </source>
</evidence>
<keyword evidence="3" id="KW-0808">Transferase</keyword>
<dbReference type="InterPro" id="IPR029044">
    <property type="entry name" value="Nucleotide-diphossugar_trans"/>
</dbReference>
<keyword evidence="2" id="KW-0328">Glycosyltransferase</keyword>